<gene>
    <name evidence="2" type="ORF">CJ671_06875</name>
</gene>
<dbReference type="OrthoDB" id="323926at2"/>
<dbReference type="InterPro" id="IPR036514">
    <property type="entry name" value="SGNH_hydro_sf"/>
</dbReference>
<dbReference type="Gene3D" id="3.40.50.1110">
    <property type="entry name" value="SGNH hydrolase"/>
    <property type="match status" value="1"/>
</dbReference>
<sequence>MLKYPFEARYILRKKKSIKKELLQKENFIEKNIAILGGSTTSEIRNILELFLLDSGIKPNFYESEYNKYFEDALFGSEALNIFKPDIVYIHTSNINIITYPNINANEEEVNKLINNEIEKYKSIWSSLAKFDCAIIQNNFDYTLDRSLGNLDRYDIHGKTYFIDQLNQQFSKLARDIKNLYINDINYLSSYIGLQKWFDKSLWHQAKYALSIDYIPELCFNISKIINSLFGKTKKCLILDLDNTCWGGVIGDDGLDGISIGTETAISEAFTTFQKYVKELKNRGITLAVCSKNDFKNAKEGFSHPDSILKFEDFTAFKANWDPKHINIQDIAKEINIGIDSLVFIDDNPVERDIVSSQVPSVAVPDVGSDVVNFIEYIDRNGYFEPISLSVDDIYRNKYYEDNKKRNKDQSTFSSYDDFLISLEMTAEIKTFSDIYLDRITQLINKTNQFNLTTKRYTLGEIENIKNSDLYIKIYGKLTDKYGDNGLIAIIIGRIEENICHIDLWLMSCRVLKRDMEFAMLDELVNQCKLKGVLEIVGYYFKSPKNDMVSDLYEKFGFIKNETKDEDTIWKLNISNYENKNKFIGVTND</sequence>
<dbReference type="InterPro" id="IPR010033">
    <property type="entry name" value="HAD_SF_ppase_IIIC"/>
</dbReference>
<dbReference type="Proteomes" id="UP000238649">
    <property type="component" value="Unassembled WGS sequence"/>
</dbReference>
<evidence type="ECO:0000313" key="3">
    <source>
        <dbReference type="Proteomes" id="UP000238649"/>
    </source>
</evidence>
<dbReference type="Gene3D" id="3.40.50.1000">
    <property type="entry name" value="HAD superfamily/HAD-like"/>
    <property type="match status" value="1"/>
</dbReference>
<evidence type="ECO:0000313" key="2">
    <source>
        <dbReference type="EMBL" id="PRM89629.1"/>
    </source>
</evidence>
<dbReference type="SUPFAM" id="SSF56784">
    <property type="entry name" value="HAD-like"/>
    <property type="match status" value="1"/>
</dbReference>
<evidence type="ECO:0000259" key="1">
    <source>
        <dbReference type="Pfam" id="PF21211"/>
    </source>
</evidence>
<feature type="domain" description="BF1531-like N-terminal" evidence="1">
    <location>
        <begin position="33"/>
        <end position="226"/>
    </location>
</feature>
<dbReference type="NCBIfam" id="TIGR01681">
    <property type="entry name" value="HAD-SF-IIIC"/>
    <property type="match status" value="1"/>
</dbReference>
<comment type="caution">
    <text evidence="2">The sequence shown here is derived from an EMBL/GenBank/DDBJ whole genome shotgun (WGS) entry which is preliminary data.</text>
</comment>
<name>A0A2S9SSX2_9BACT</name>
<reference evidence="2 3" key="1">
    <citation type="submission" date="2017-09" db="EMBL/GenBank/DDBJ databases">
        <title>Reassesment of A. cryaerophilus.</title>
        <authorList>
            <person name="Perez-Cataluna A."/>
            <person name="Collado L."/>
            <person name="Salgado O."/>
            <person name="Lefinanco V."/>
            <person name="Figueras M.J."/>
        </authorList>
    </citation>
    <scope>NUCLEOTIDE SEQUENCE [LARGE SCALE GENOMIC DNA]</scope>
    <source>
        <strain evidence="2 3">LMG 9871</strain>
    </source>
</reference>
<dbReference type="GO" id="GO:0016788">
    <property type="term" value="F:hydrolase activity, acting on ester bonds"/>
    <property type="evidence" value="ECO:0007669"/>
    <property type="project" value="UniProtKB-ARBA"/>
</dbReference>
<dbReference type="InterPro" id="IPR010037">
    <property type="entry name" value="FkbH_domain"/>
</dbReference>
<dbReference type="Pfam" id="PF21211">
    <property type="entry name" value="FkbH_N"/>
    <property type="match status" value="1"/>
</dbReference>
<dbReference type="InterPro" id="IPR023214">
    <property type="entry name" value="HAD_sf"/>
</dbReference>
<organism evidence="2 3">
    <name type="scientific">Aliarcobacter cryaerophilus</name>
    <dbReference type="NCBI Taxonomy" id="28198"/>
    <lineage>
        <taxon>Bacteria</taxon>
        <taxon>Pseudomonadati</taxon>
        <taxon>Campylobacterota</taxon>
        <taxon>Epsilonproteobacteria</taxon>
        <taxon>Campylobacterales</taxon>
        <taxon>Arcobacteraceae</taxon>
        <taxon>Aliarcobacter</taxon>
    </lineage>
</organism>
<dbReference type="AlphaFoldDB" id="A0A2S9SSX2"/>
<dbReference type="RefSeq" id="WP_105911972.1">
    <property type="nucleotide sequence ID" value="NZ_NXGH01000017.1"/>
</dbReference>
<dbReference type="NCBIfam" id="TIGR01686">
    <property type="entry name" value="FkbH"/>
    <property type="match status" value="1"/>
</dbReference>
<dbReference type="InterPro" id="IPR049369">
    <property type="entry name" value="BF1531-like_N"/>
</dbReference>
<proteinExistence type="predicted"/>
<protein>
    <recommendedName>
        <fullName evidence="1">BF1531-like N-terminal domain-containing protein</fullName>
    </recommendedName>
</protein>
<dbReference type="InterPro" id="IPR036412">
    <property type="entry name" value="HAD-like_sf"/>
</dbReference>
<accession>A0A2S9SSX2</accession>
<dbReference type="EMBL" id="NXGH01000017">
    <property type="protein sequence ID" value="PRM89629.1"/>
    <property type="molecule type" value="Genomic_DNA"/>
</dbReference>